<accession>A0A2P2P3F3</accession>
<organism evidence="1">
    <name type="scientific">Rhizophora mucronata</name>
    <name type="common">Asiatic mangrove</name>
    <dbReference type="NCBI Taxonomy" id="61149"/>
    <lineage>
        <taxon>Eukaryota</taxon>
        <taxon>Viridiplantae</taxon>
        <taxon>Streptophyta</taxon>
        <taxon>Embryophyta</taxon>
        <taxon>Tracheophyta</taxon>
        <taxon>Spermatophyta</taxon>
        <taxon>Magnoliopsida</taxon>
        <taxon>eudicotyledons</taxon>
        <taxon>Gunneridae</taxon>
        <taxon>Pentapetalae</taxon>
        <taxon>rosids</taxon>
        <taxon>fabids</taxon>
        <taxon>Malpighiales</taxon>
        <taxon>Rhizophoraceae</taxon>
        <taxon>Rhizophora</taxon>
    </lineage>
</organism>
<sequence length="68" mass="7946">MASNEQTDFLRHCSSMLNCQMQVKVVCMGKGEQLNYQQYRRKKIANINNACISKCQEKIDFMNKKPPM</sequence>
<evidence type="ECO:0000313" key="1">
    <source>
        <dbReference type="EMBL" id="MBX49257.1"/>
    </source>
</evidence>
<protein>
    <submittedName>
        <fullName evidence="1">Uncharacterized protein</fullName>
    </submittedName>
</protein>
<name>A0A2P2P3F3_RHIMU</name>
<proteinExistence type="predicted"/>
<dbReference type="EMBL" id="GGEC01068773">
    <property type="protein sequence ID" value="MBX49257.1"/>
    <property type="molecule type" value="Transcribed_RNA"/>
</dbReference>
<dbReference type="AlphaFoldDB" id="A0A2P2P3F3"/>
<reference evidence="1" key="1">
    <citation type="submission" date="2018-02" db="EMBL/GenBank/DDBJ databases">
        <title>Rhizophora mucronata_Transcriptome.</title>
        <authorList>
            <person name="Meera S.P."/>
            <person name="Sreeshan A."/>
            <person name="Augustine A."/>
        </authorList>
    </citation>
    <scope>NUCLEOTIDE SEQUENCE</scope>
    <source>
        <tissue evidence="1">Leaf</tissue>
    </source>
</reference>